<evidence type="ECO:0000313" key="2">
    <source>
        <dbReference type="Proteomes" id="UP000774326"/>
    </source>
</evidence>
<proteinExistence type="predicted"/>
<keyword evidence="2" id="KW-1185">Reference proteome</keyword>
<dbReference type="Proteomes" id="UP000774326">
    <property type="component" value="Unassembled WGS sequence"/>
</dbReference>
<protein>
    <submittedName>
        <fullName evidence="1">Uncharacterized protein</fullName>
    </submittedName>
</protein>
<gene>
    <name evidence="1" type="ORF">WICPIJ_000682</name>
</gene>
<comment type="caution">
    <text evidence="1">The sequence shown here is derived from an EMBL/GenBank/DDBJ whole genome shotgun (WGS) entry which is preliminary data.</text>
</comment>
<reference evidence="1" key="1">
    <citation type="journal article" date="2021" name="Open Biol.">
        <title>Shared evolutionary footprints suggest mitochondrial oxidative damage underlies multiple complex I losses in fungi.</title>
        <authorList>
            <person name="Schikora-Tamarit M.A."/>
            <person name="Marcet-Houben M."/>
            <person name="Nosek J."/>
            <person name="Gabaldon T."/>
        </authorList>
    </citation>
    <scope>NUCLEOTIDE SEQUENCE</scope>
    <source>
        <strain evidence="1">CBS2887</strain>
    </source>
</reference>
<evidence type="ECO:0000313" key="1">
    <source>
        <dbReference type="EMBL" id="KAH3688344.1"/>
    </source>
</evidence>
<sequence length="69" mass="7748">MNTKPSWPKLTETFASPMDPMAGYKSNLTLWTTSVTFFPLCVKKIVPDLHLNPTPTTSPSWTLFQMSGE</sequence>
<dbReference type="AlphaFoldDB" id="A0A9P8QGB2"/>
<accession>A0A9P8QGB2</accession>
<dbReference type="EMBL" id="JAEUBG010000393">
    <property type="protein sequence ID" value="KAH3688344.1"/>
    <property type="molecule type" value="Genomic_DNA"/>
</dbReference>
<organism evidence="1 2">
    <name type="scientific">Wickerhamomyces pijperi</name>
    <name type="common">Yeast</name>
    <name type="synonym">Pichia pijperi</name>
    <dbReference type="NCBI Taxonomy" id="599730"/>
    <lineage>
        <taxon>Eukaryota</taxon>
        <taxon>Fungi</taxon>
        <taxon>Dikarya</taxon>
        <taxon>Ascomycota</taxon>
        <taxon>Saccharomycotina</taxon>
        <taxon>Saccharomycetes</taxon>
        <taxon>Phaffomycetales</taxon>
        <taxon>Wickerhamomycetaceae</taxon>
        <taxon>Wickerhamomyces</taxon>
    </lineage>
</organism>
<reference evidence="1" key="2">
    <citation type="submission" date="2021-01" db="EMBL/GenBank/DDBJ databases">
        <authorList>
            <person name="Schikora-Tamarit M.A."/>
        </authorList>
    </citation>
    <scope>NUCLEOTIDE SEQUENCE</scope>
    <source>
        <strain evidence="1">CBS2887</strain>
    </source>
</reference>
<name>A0A9P8QGB2_WICPI</name>